<evidence type="ECO:0000256" key="2">
    <source>
        <dbReference type="SAM" id="Phobius"/>
    </source>
</evidence>
<comment type="caution">
    <text evidence="3">The sequence shown here is derived from an EMBL/GenBank/DDBJ whole genome shotgun (WGS) entry which is preliminary data.</text>
</comment>
<keyword evidence="4" id="KW-1185">Reference proteome</keyword>
<accession>A0ABW2CTX1</accession>
<feature type="transmembrane region" description="Helical" evidence="2">
    <location>
        <begin position="55"/>
        <end position="77"/>
    </location>
</feature>
<dbReference type="RefSeq" id="WP_160821903.1">
    <property type="nucleotide sequence ID" value="NZ_JBHSXE010000001.1"/>
</dbReference>
<proteinExistence type="predicted"/>
<keyword evidence="2" id="KW-0812">Transmembrane</keyword>
<dbReference type="EMBL" id="JBHSXS010000026">
    <property type="protein sequence ID" value="MFC6884355.1"/>
    <property type="molecule type" value="Genomic_DNA"/>
</dbReference>
<evidence type="ECO:0000313" key="3">
    <source>
        <dbReference type="EMBL" id="MFC6884355.1"/>
    </source>
</evidence>
<evidence type="ECO:0000256" key="1">
    <source>
        <dbReference type="SAM" id="MobiDB-lite"/>
    </source>
</evidence>
<keyword evidence="2" id="KW-1133">Transmembrane helix</keyword>
<feature type="transmembrane region" description="Helical" evidence="2">
    <location>
        <begin position="31"/>
        <end position="49"/>
    </location>
</feature>
<name>A0ABW2CTX1_9ACTN</name>
<dbReference type="Proteomes" id="UP001596380">
    <property type="component" value="Unassembled WGS sequence"/>
</dbReference>
<evidence type="ECO:0000313" key="4">
    <source>
        <dbReference type="Proteomes" id="UP001596380"/>
    </source>
</evidence>
<keyword evidence="2" id="KW-0472">Membrane</keyword>
<organism evidence="3 4">
    <name type="scientific">Actinomadura yumaensis</name>
    <dbReference type="NCBI Taxonomy" id="111807"/>
    <lineage>
        <taxon>Bacteria</taxon>
        <taxon>Bacillati</taxon>
        <taxon>Actinomycetota</taxon>
        <taxon>Actinomycetes</taxon>
        <taxon>Streptosporangiales</taxon>
        <taxon>Thermomonosporaceae</taxon>
        <taxon>Actinomadura</taxon>
    </lineage>
</organism>
<feature type="region of interest" description="Disordered" evidence="1">
    <location>
        <begin position="1"/>
        <end position="22"/>
    </location>
</feature>
<reference evidence="4" key="1">
    <citation type="journal article" date="2019" name="Int. J. Syst. Evol. Microbiol.">
        <title>The Global Catalogue of Microorganisms (GCM) 10K type strain sequencing project: providing services to taxonomists for standard genome sequencing and annotation.</title>
        <authorList>
            <consortium name="The Broad Institute Genomics Platform"/>
            <consortium name="The Broad Institute Genome Sequencing Center for Infectious Disease"/>
            <person name="Wu L."/>
            <person name="Ma J."/>
        </authorList>
    </citation>
    <scope>NUCLEOTIDE SEQUENCE [LARGE SCALE GENOMIC DNA]</scope>
    <source>
        <strain evidence="4">JCM 3369</strain>
    </source>
</reference>
<protein>
    <submittedName>
        <fullName evidence="3">Uncharacterized protein</fullName>
    </submittedName>
</protein>
<gene>
    <name evidence="3" type="ORF">ACFQKB_31670</name>
</gene>
<sequence>MTDRPDTTRPGDAADAAAPPPARHPFDAGTLLAGLFFLTAAGVFLAGGLSGASVMGMTALVPTVLIGLGVVGILRIVTRSRRR</sequence>